<keyword evidence="3" id="KW-0808">Transferase</keyword>
<reference evidence="3" key="1">
    <citation type="journal article" date="2005" name="Environ. Microbiol.">
        <title>Genetic and functional properties of uncultivated thermophilic crenarchaeotes from a subsurface gold mine as revealed by analysis of genome fragments.</title>
        <authorList>
            <person name="Nunoura T."/>
            <person name="Hirayama H."/>
            <person name="Takami H."/>
            <person name="Oida H."/>
            <person name="Nishi S."/>
            <person name="Shimamura S."/>
            <person name="Suzuki Y."/>
            <person name="Inagaki F."/>
            <person name="Takai K."/>
            <person name="Nealson K.H."/>
            <person name="Horikoshi K."/>
        </authorList>
    </citation>
    <scope>NUCLEOTIDE SEQUENCE</scope>
</reference>
<reference evidence="3" key="2">
    <citation type="journal article" date="2012" name="PLoS ONE">
        <title>A Deeply Branching Thermophilic Bacterium with an Ancient Acetyl-CoA Pathway Dominates a Subsurface Ecosystem.</title>
        <authorList>
            <person name="Takami H."/>
            <person name="Noguchi H."/>
            <person name="Takaki Y."/>
            <person name="Uchiyama I."/>
            <person name="Toyoda A."/>
            <person name="Nishi S."/>
            <person name="Chee G.-J."/>
            <person name="Arai W."/>
            <person name="Nunoura T."/>
            <person name="Itoh T."/>
            <person name="Hattori M."/>
            <person name="Takai K."/>
        </authorList>
    </citation>
    <scope>NUCLEOTIDE SEQUENCE</scope>
</reference>
<dbReference type="PANTHER" id="PTHR47505:SF1">
    <property type="entry name" value="DNA UTILIZATION PROTEIN YHGH"/>
    <property type="match status" value="1"/>
</dbReference>
<keyword evidence="3" id="KW-0328">Glycosyltransferase</keyword>
<evidence type="ECO:0000259" key="2">
    <source>
        <dbReference type="Pfam" id="PF00156"/>
    </source>
</evidence>
<organism evidence="3">
    <name type="scientific">uncultured Chloroflexota bacterium</name>
    <dbReference type="NCBI Taxonomy" id="166587"/>
    <lineage>
        <taxon>Bacteria</taxon>
        <taxon>Bacillati</taxon>
        <taxon>Chloroflexota</taxon>
        <taxon>environmental samples</taxon>
    </lineage>
</organism>
<dbReference type="CDD" id="cd06223">
    <property type="entry name" value="PRTases_typeI"/>
    <property type="match status" value="1"/>
</dbReference>
<evidence type="ECO:0000256" key="1">
    <source>
        <dbReference type="ARBA" id="ARBA00008007"/>
    </source>
</evidence>
<dbReference type="Pfam" id="PF00156">
    <property type="entry name" value="Pribosyltran"/>
    <property type="match status" value="1"/>
</dbReference>
<dbReference type="InterPro" id="IPR000836">
    <property type="entry name" value="PRTase_dom"/>
</dbReference>
<dbReference type="InterPro" id="IPR051910">
    <property type="entry name" value="ComF/GntX_DNA_util-trans"/>
</dbReference>
<dbReference type="AlphaFoldDB" id="H5S9B2"/>
<name>H5S9B2_9CHLR</name>
<dbReference type="SUPFAM" id="SSF53271">
    <property type="entry name" value="PRTase-like"/>
    <property type="match status" value="1"/>
</dbReference>
<protein>
    <submittedName>
        <fullName evidence="3">Phosphoribosyltransferase</fullName>
    </submittedName>
</protein>
<sequence>MGLGEALAIPFAHFVRSLAWPVEAVIPIPLSPKRYQERGYNQVALVAYPLALHLQLPYLSQALRRVRETRSQVGLSAQDRRQNVRDAFEARSEWVRGKSVLLVDDVATTGATLSSASEALLSAGAARVYAVTLARSHHFSGGTYDA</sequence>
<accession>H5S9B2</accession>
<feature type="domain" description="Phosphoribosyltransferase" evidence="2">
    <location>
        <begin position="63"/>
        <end position="137"/>
    </location>
</feature>
<proteinExistence type="inferred from homology"/>
<evidence type="ECO:0000313" key="3">
    <source>
        <dbReference type="EMBL" id="BAL52748.1"/>
    </source>
</evidence>
<dbReference type="Gene3D" id="3.40.50.2020">
    <property type="match status" value="1"/>
</dbReference>
<dbReference type="GO" id="GO:0016757">
    <property type="term" value="F:glycosyltransferase activity"/>
    <property type="evidence" value="ECO:0007669"/>
    <property type="project" value="UniProtKB-KW"/>
</dbReference>
<comment type="similarity">
    <text evidence="1">Belongs to the ComF/GntX family.</text>
</comment>
<gene>
    <name evidence="3" type="ORF">HGMM_F03B08C26</name>
</gene>
<dbReference type="PANTHER" id="PTHR47505">
    <property type="entry name" value="DNA UTILIZATION PROTEIN YHGH"/>
    <property type="match status" value="1"/>
</dbReference>
<dbReference type="InterPro" id="IPR029057">
    <property type="entry name" value="PRTase-like"/>
</dbReference>
<dbReference type="EMBL" id="AP011638">
    <property type="protein sequence ID" value="BAL52748.1"/>
    <property type="molecule type" value="Genomic_DNA"/>
</dbReference>